<sequence>MQLQTYIAKFQLYYNRATKWRVKEQAQFIQRLSVLMQEGYLFPQAISMLLPHHIDVHEEIQQQIDEKLRQGEGVTSILETLQLAKHHLVAIKVAENNGHLLEVLKGVAKQMIVGEQTKKKLIKLLVYPVMLILFLLLLFFVFRTIFLPNIEQMVSSRSIEGEKTSVALSKLLLHVPDFVMVTALIVIVSLLVLHLYLKRQPIPVRLSILLKIPLFQIYIRLSWTRQFAAYLGSLLQSGFSLQASLQILEEQSFQPFLQHLSLRIKERVIFGESLTQAVQMVSIFHKDFATFVEHGEQSGYLGKELTLYSELLLEKQEQLLQKVLAFIQPSFFIVIAICILAAYVSLLLPIYHMIELVLED</sequence>
<gene>
    <name evidence="9" type="ORF">SAMN02787113_02257</name>
</gene>
<name>A0A1H9IE39_9BACI</name>
<protein>
    <submittedName>
        <fullName evidence="9">Competence-related pilin export protein ComGB (TC 3.A.14.1.1)</fullName>
    </submittedName>
</protein>
<accession>A0A1H9IE39</accession>
<keyword evidence="5 7" id="KW-1133">Transmembrane helix</keyword>
<dbReference type="Proteomes" id="UP000199410">
    <property type="component" value="Unassembled WGS sequence"/>
</dbReference>
<evidence type="ECO:0000256" key="7">
    <source>
        <dbReference type="SAM" id="Phobius"/>
    </source>
</evidence>
<dbReference type="GO" id="GO:0005886">
    <property type="term" value="C:plasma membrane"/>
    <property type="evidence" value="ECO:0007669"/>
    <property type="project" value="UniProtKB-SubCell"/>
</dbReference>
<evidence type="ECO:0000256" key="1">
    <source>
        <dbReference type="ARBA" id="ARBA00004651"/>
    </source>
</evidence>
<dbReference type="PANTHER" id="PTHR30012:SF0">
    <property type="entry name" value="TYPE II SECRETION SYSTEM PROTEIN F-RELATED"/>
    <property type="match status" value="1"/>
</dbReference>
<evidence type="ECO:0000256" key="6">
    <source>
        <dbReference type="ARBA" id="ARBA00023136"/>
    </source>
</evidence>
<keyword evidence="3" id="KW-1003">Cell membrane</keyword>
<evidence type="ECO:0000313" key="10">
    <source>
        <dbReference type="Proteomes" id="UP000199410"/>
    </source>
</evidence>
<dbReference type="InterPro" id="IPR003004">
    <property type="entry name" value="GspF/PilC"/>
</dbReference>
<comment type="caution">
    <text evidence="9">The sequence shown here is derived from an EMBL/GenBank/DDBJ whole genome shotgun (WGS) entry which is preliminary data.</text>
</comment>
<feature type="transmembrane region" description="Helical" evidence="7">
    <location>
        <begin position="124"/>
        <end position="146"/>
    </location>
</feature>
<dbReference type="PANTHER" id="PTHR30012">
    <property type="entry name" value="GENERAL SECRETION PATHWAY PROTEIN"/>
    <property type="match status" value="1"/>
</dbReference>
<proteinExistence type="inferred from homology"/>
<dbReference type="PRINTS" id="PR00812">
    <property type="entry name" value="BCTERIALGSPF"/>
</dbReference>
<keyword evidence="4 7" id="KW-0812">Transmembrane</keyword>
<evidence type="ECO:0000256" key="5">
    <source>
        <dbReference type="ARBA" id="ARBA00022989"/>
    </source>
</evidence>
<dbReference type="EMBL" id="FOEL01000007">
    <property type="protein sequence ID" value="SEQ72860.1"/>
    <property type="molecule type" value="Genomic_DNA"/>
</dbReference>
<reference evidence="9 10" key="1">
    <citation type="submission" date="2016-10" db="EMBL/GenBank/DDBJ databases">
        <authorList>
            <person name="Varghese N."/>
            <person name="Submissions S."/>
        </authorList>
    </citation>
    <scope>NUCLEOTIDE SEQUENCE [LARGE SCALE GENOMIC DNA]</scope>
    <source>
        <strain evidence="9 10">TC-13</strain>
    </source>
</reference>
<dbReference type="InterPro" id="IPR018076">
    <property type="entry name" value="T2SS_GspF_dom"/>
</dbReference>
<feature type="transmembrane region" description="Helical" evidence="7">
    <location>
        <begin position="178"/>
        <end position="197"/>
    </location>
</feature>
<evidence type="ECO:0000256" key="2">
    <source>
        <dbReference type="ARBA" id="ARBA00005745"/>
    </source>
</evidence>
<dbReference type="InterPro" id="IPR047692">
    <property type="entry name" value="T4P_ComGB"/>
</dbReference>
<dbReference type="Pfam" id="PF00482">
    <property type="entry name" value="T2SSF"/>
    <property type="match status" value="2"/>
</dbReference>
<dbReference type="AlphaFoldDB" id="A0A1H9IE39"/>
<evidence type="ECO:0000259" key="8">
    <source>
        <dbReference type="Pfam" id="PF00482"/>
    </source>
</evidence>
<feature type="domain" description="Type II secretion system protein GspF" evidence="8">
    <location>
        <begin position="227"/>
        <end position="349"/>
    </location>
</feature>
<organism evidence="9 10">
    <name type="scientific">Lysinibacillus fusiformis</name>
    <dbReference type="NCBI Taxonomy" id="28031"/>
    <lineage>
        <taxon>Bacteria</taxon>
        <taxon>Bacillati</taxon>
        <taxon>Bacillota</taxon>
        <taxon>Bacilli</taxon>
        <taxon>Bacillales</taxon>
        <taxon>Bacillaceae</taxon>
        <taxon>Lysinibacillus</taxon>
    </lineage>
</organism>
<dbReference type="Gene3D" id="1.20.81.30">
    <property type="entry name" value="Type II secretion system (T2SS), domain F"/>
    <property type="match status" value="2"/>
</dbReference>
<evidence type="ECO:0000313" key="9">
    <source>
        <dbReference type="EMBL" id="SEQ72860.1"/>
    </source>
</evidence>
<dbReference type="RefSeq" id="WP_089986113.1">
    <property type="nucleotide sequence ID" value="NZ_CP189820.1"/>
</dbReference>
<dbReference type="NCBIfam" id="NF041012">
    <property type="entry name" value="T4P_ComGB"/>
    <property type="match status" value="1"/>
</dbReference>
<comment type="similarity">
    <text evidence="2">Belongs to the GSP F family.</text>
</comment>
<feature type="domain" description="Type II secretion system protein GspF" evidence="8">
    <location>
        <begin position="28"/>
        <end position="148"/>
    </location>
</feature>
<evidence type="ECO:0000256" key="3">
    <source>
        <dbReference type="ARBA" id="ARBA00022475"/>
    </source>
</evidence>
<keyword evidence="6 7" id="KW-0472">Membrane</keyword>
<evidence type="ECO:0000256" key="4">
    <source>
        <dbReference type="ARBA" id="ARBA00022692"/>
    </source>
</evidence>
<feature type="transmembrane region" description="Helical" evidence="7">
    <location>
        <begin position="331"/>
        <end position="354"/>
    </location>
</feature>
<comment type="subcellular location">
    <subcellularLocation>
        <location evidence="1">Cell membrane</location>
        <topology evidence="1">Multi-pass membrane protein</topology>
    </subcellularLocation>
</comment>
<dbReference type="InterPro" id="IPR042094">
    <property type="entry name" value="T2SS_GspF_sf"/>
</dbReference>